<evidence type="ECO:0000313" key="2">
    <source>
        <dbReference type="Proteomes" id="UP000238205"/>
    </source>
</evidence>
<gene>
    <name evidence="1" type="ORF">CLV38_10723</name>
</gene>
<evidence type="ECO:0000313" key="1">
    <source>
        <dbReference type="EMBL" id="PRY82950.1"/>
    </source>
</evidence>
<name>A0A2T0W8D0_9LACT</name>
<dbReference type="RefSeq" id="WP_106192222.1">
    <property type="nucleotide sequence ID" value="NZ_PVTO01000007.1"/>
</dbReference>
<accession>A0A2T0W8D0</accession>
<keyword evidence="2" id="KW-1185">Reference proteome</keyword>
<dbReference type="OrthoDB" id="1953555at2"/>
<dbReference type="EMBL" id="PVTO01000007">
    <property type="protein sequence ID" value="PRY82950.1"/>
    <property type="molecule type" value="Genomic_DNA"/>
</dbReference>
<sequence>MNIPDEGALLSLFECEPNLLDNTAPFFYNEATYAFTNASDERFKLSITSANMDITIQMFQASNNELTSFLDFKNTKEIKVVKDTKEQSIILIRTDNYSTEIEIKPKFKIHLTYTGLV</sequence>
<comment type="caution">
    <text evidence="1">The sequence shown here is derived from an EMBL/GenBank/DDBJ whole genome shotgun (WGS) entry which is preliminary data.</text>
</comment>
<dbReference type="AlphaFoldDB" id="A0A2T0W8D0"/>
<reference evidence="1 2" key="1">
    <citation type="submission" date="2018-03" db="EMBL/GenBank/DDBJ databases">
        <title>Genomic Encyclopedia of Archaeal and Bacterial Type Strains, Phase II (KMG-II): from individual species to whole genera.</title>
        <authorList>
            <person name="Goeker M."/>
        </authorList>
    </citation>
    <scope>NUCLEOTIDE SEQUENCE [LARGE SCALE GENOMIC DNA]</scope>
    <source>
        <strain evidence="1 2">DSM 13175</strain>
    </source>
</reference>
<dbReference type="Proteomes" id="UP000238205">
    <property type="component" value="Unassembled WGS sequence"/>
</dbReference>
<proteinExistence type="predicted"/>
<protein>
    <submittedName>
        <fullName evidence="1">Uncharacterized protein</fullName>
    </submittedName>
</protein>
<organism evidence="1 2">
    <name type="scientific">Alkalibacterium olivapovliticus</name>
    <dbReference type="NCBI Taxonomy" id="99907"/>
    <lineage>
        <taxon>Bacteria</taxon>
        <taxon>Bacillati</taxon>
        <taxon>Bacillota</taxon>
        <taxon>Bacilli</taxon>
        <taxon>Lactobacillales</taxon>
        <taxon>Carnobacteriaceae</taxon>
        <taxon>Alkalibacterium</taxon>
    </lineage>
</organism>